<evidence type="ECO:0000256" key="6">
    <source>
        <dbReference type="ARBA" id="ARBA00022723"/>
    </source>
</evidence>
<dbReference type="RefSeq" id="WP_072913097.1">
    <property type="nucleotide sequence ID" value="NZ_FRAR01000012.1"/>
</dbReference>
<dbReference type="Pfam" id="PF00148">
    <property type="entry name" value="Oxidored_nitro"/>
    <property type="match status" value="1"/>
</dbReference>
<evidence type="ECO:0000256" key="15">
    <source>
        <dbReference type="RuleBase" id="RU364127"/>
    </source>
</evidence>
<evidence type="ECO:0000256" key="10">
    <source>
        <dbReference type="ARBA" id="ARBA00023004"/>
    </source>
</evidence>
<keyword evidence="18" id="KW-1185">Reference proteome</keyword>
<proteinExistence type="inferred from homology"/>
<dbReference type="AlphaFoldDB" id="A0A1M6S437"/>
<evidence type="ECO:0000313" key="17">
    <source>
        <dbReference type="EMBL" id="SHK39572.1"/>
    </source>
</evidence>
<dbReference type="InterPro" id="IPR005976">
    <property type="entry name" value="Nase_Mo-Fe_CF_bsu"/>
</dbReference>
<dbReference type="STRING" id="1121421.SAMN02745123_01719"/>
<comment type="function">
    <text evidence="1 15">This molybdenum-iron protein is part of the nitrogenase complex that catalyzes the key enzymatic reactions in nitrogen fixation.</text>
</comment>
<evidence type="ECO:0000256" key="4">
    <source>
        <dbReference type="ARBA" id="ARBA00012773"/>
    </source>
</evidence>
<evidence type="ECO:0000256" key="13">
    <source>
        <dbReference type="ARBA" id="ARBA00047967"/>
    </source>
</evidence>
<evidence type="ECO:0000256" key="5">
    <source>
        <dbReference type="ARBA" id="ARBA00014775"/>
    </source>
</evidence>
<dbReference type="GO" id="GO:0016612">
    <property type="term" value="C:molybdenum-iron nitrogenase complex"/>
    <property type="evidence" value="ECO:0007669"/>
    <property type="project" value="InterPro"/>
</dbReference>
<feature type="domain" description="Nitrogenase/oxidoreductase component 1" evidence="16">
    <location>
        <begin position="23"/>
        <end position="446"/>
    </location>
</feature>
<dbReference type="EC" id="1.18.6.1" evidence="4 15"/>
<comment type="catalytic activity">
    <reaction evidence="13 15">
        <text>N2 + 8 reduced [2Fe-2S]-[ferredoxin] + 16 ATP + 16 H2O = H2 + 8 oxidized [2Fe-2S]-[ferredoxin] + 2 NH4(+) + 16 ADP + 16 phosphate + 6 H(+)</text>
        <dbReference type="Rhea" id="RHEA:21448"/>
        <dbReference type="Rhea" id="RHEA-COMP:10000"/>
        <dbReference type="Rhea" id="RHEA-COMP:10001"/>
        <dbReference type="ChEBI" id="CHEBI:15377"/>
        <dbReference type="ChEBI" id="CHEBI:15378"/>
        <dbReference type="ChEBI" id="CHEBI:17997"/>
        <dbReference type="ChEBI" id="CHEBI:18276"/>
        <dbReference type="ChEBI" id="CHEBI:28938"/>
        <dbReference type="ChEBI" id="CHEBI:30616"/>
        <dbReference type="ChEBI" id="CHEBI:33737"/>
        <dbReference type="ChEBI" id="CHEBI:33738"/>
        <dbReference type="ChEBI" id="CHEBI:43474"/>
        <dbReference type="ChEBI" id="CHEBI:456216"/>
        <dbReference type="EC" id="1.18.6.1"/>
    </reaction>
</comment>
<keyword evidence="9 15" id="KW-0560">Oxidoreductase</keyword>
<gene>
    <name evidence="17" type="ORF">SAMN02745123_01719</name>
</gene>
<evidence type="ECO:0000256" key="3">
    <source>
        <dbReference type="ARBA" id="ARBA00011462"/>
    </source>
</evidence>
<dbReference type="PROSITE" id="PS00090">
    <property type="entry name" value="NITROGENASE_1_2"/>
    <property type="match status" value="1"/>
</dbReference>
<comment type="subunit">
    <text evidence="3 15">Tetramer of two alpha and two beta chains. Forms complex with the iron protein (nitrogenase component 2).</text>
</comment>
<dbReference type="GO" id="GO:0046872">
    <property type="term" value="F:metal ion binding"/>
    <property type="evidence" value="ECO:0007669"/>
    <property type="project" value="UniProtKB-KW"/>
</dbReference>
<protein>
    <recommendedName>
        <fullName evidence="5 15">Nitrogenase molybdenum-iron protein beta chain</fullName>
        <ecNumber evidence="4 15">1.18.6.1</ecNumber>
    </recommendedName>
    <alternativeName>
        <fullName evidence="15">Dinitrogenase</fullName>
    </alternativeName>
</protein>
<evidence type="ECO:0000256" key="14">
    <source>
        <dbReference type="RuleBase" id="RU004021"/>
    </source>
</evidence>
<sequence length="463" mass="50419">MLNCTPKELKERTGGVINPAKTCQPLGAMYAALGIHGCLPHSHGSQGCCSYHRMHLTRHFREPIMASTSSFTEGASVFGGGANLKTAIKNVFTIYNPEIMAVHTTCLSETIGDDLPTIIRTAEIPEGKVVIHANTPSYQGSHITGFSNMTKGMVNYLAEATTETKKEQVNIIPGFVNPGDMREIKRILKIMGIKTILFPDTSGVVDSPMTGEYAMYPRGGTQLKDLVDTGNSKLTVALGSYASADAANQLERKCQVPAVVLRTPIGVKATDQLLMTLINKFTVDIPVELEEERGQLVDIMTDTHFHFHGKKVAIFGDPDIMLAMTEFVLSLGMKPIHVLTGTPGSGGALGTALGNFEKEIQELLQEAGVPGKVKAGGDLFDLHQWIKNEPVDLLIGNTYGKYIARAEDIPFVRLGFPILDRSVHSYLPVVSYKGAMRLIEMISNALLDRADRDAKDEDFELVM</sequence>
<evidence type="ECO:0000256" key="11">
    <source>
        <dbReference type="ARBA" id="ARBA00023014"/>
    </source>
</evidence>
<evidence type="ECO:0000256" key="8">
    <source>
        <dbReference type="ARBA" id="ARBA00022840"/>
    </source>
</evidence>
<evidence type="ECO:0000256" key="9">
    <source>
        <dbReference type="ARBA" id="ARBA00023002"/>
    </source>
</evidence>
<dbReference type="OrthoDB" id="9800746at2"/>
<dbReference type="PANTHER" id="PTHR33712:SF7">
    <property type="entry name" value="LIGHT-INDEPENDENT PROTOCHLOROPHYLLIDE REDUCTASE SUBUNIT B"/>
    <property type="match status" value="1"/>
</dbReference>
<name>A0A1M6S437_9FIRM</name>
<organism evidence="17 18">
    <name type="scientific">Desulforamulus aeronauticus DSM 10349</name>
    <dbReference type="NCBI Taxonomy" id="1121421"/>
    <lineage>
        <taxon>Bacteria</taxon>
        <taxon>Bacillati</taxon>
        <taxon>Bacillota</taxon>
        <taxon>Clostridia</taxon>
        <taxon>Eubacteriales</taxon>
        <taxon>Peptococcaceae</taxon>
        <taxon>Desulforamulus</taxon>
    </lineage>
</organism>
<dbReference type="Gene3D" id="3.40.50.1980">
    <property type="entry name" value="Nitrogenase molybdenum iron protein domain"/>
    <property type="match status" value="3"/>
</dbReference>
<dbReference type="PANTHER" id="PTHR33712">
    <property type="entry name" value="LIGHT-INDEPENDENT PROTOCHLOROPHYLLIDE REDUCTASE SUBUNIT B"/>
    <property type="match status" value="1"/>
</dbReference>
<keyword evidence="10 15" id="KW-0408">Iron</keyword>
<keyword evidence="7 15" id="KW-0547">Nucleotide-binding</keyword>
<evidence type="ECO:0000256" key="7">
    <source>
        <dbReference type="ARBA" id="ARBA00022741"/>
    </source>
</evidence>
<evidence type="ECO:0000256" key="1">
    <source>
        <dbReference type="ARBA" id="ARBA00002621"/>
    </source>
</evidence>
<evidence type="ECO:0000256" key="2">
    <source>
        <dbReference type="ARBA" id="ARBA00011002"/>
    </source>
</evidence>
<dbReference type="GO" id="GO:0016163">
    <property type="term" value="F:nitrogenase activity"/>
    <property type="evidence" value="ECO:0007669"/>
    <property type="project" value="UniProtKB-EC"/>
</dbReference>
<keyword evidence="6 15" id="KW-0479">Metal-binding</keyword>
<dbReference type="InterPro" id="IPR050152">
    <property type="entry name" value="ChlB/BchB/BchZ"/>
</dbReference>
<comment type="cofactor">
    <cofactor evidence="15">
        <name>[8Fe-7S] cluster</name>
        <dbReference type="ChEBI" id="CHEBI:21143"/>
    </cofactor>
    <text evidence="15">Binds 1 [8Fe-7S] cluster per heterodimer.</text>
</comment>
<dbReference type="Proteomes" id="UP000183997">
    <property type="component" value="Unassembled WGS sequence"/>
</dbReference>
<comment type="similarity">
    <text evidence="2 14">Belongs to the NifD/NifK/NifE/NifN family.</text>
</comment>
<keyword evidence="8 15" id="KW-0067">ATP-binding</keyword>
<dbReference type="EMBL" id="FRAR01000012">
    <property type="protein sequence ID" value="SHK39572.1"/>
    <property type="molecule type" value="Genomic_DNA"/>
</dbReference>
<evidence type="ECO:0000259" key="16">
    <source>
        <dbReference type="Pfam" id="PF00148"/>
    </source>
</evidence>
<evidence type="ECO:0000256" key="12">
    <source>
        <dbReference type="ARBA" id="ARBA00023231"/>
    </source>
</evidence>
<dbReference type="NCBIfam" id="TIGR01286">
    <property type="entry name" value="nifK"/>
    <property type="match status" value="1"/>
</dbReference>
<accession>A0A1M6S437</accession>
<keyword evidence="12 14" id="KW-0535">Nitrogen fixation</keyword>
<evidence type="ECO:0000313" key="18">
    <source>
        <dbReference type="Proteomes" id="UP000183997"/>
    </source>
</evidence>
<dbReference type="Gene3D" id="1.20.89.10">
    <property type="entry name" value="Nitrogenase Molybdenum-iron Protein, subunit B, domain 4"/>
    <property type="match status" value="1"/>
</dbReference>
<dbReference type="GO" id="GO:0051536">
    <property type="term" value="F:iron-sulfur cluster binding"/>
    <property type="evidence" value="ECO:0007669"/>
    <property type="project" value="UniProtKB-KW"/>
</dbReference>
<dbReference type="SUPFAM" id="SSF53807">
    <property type="entry name" value="Helical backbone' metal receptor"/>
    <property type="match status" value="1"/>
</dbReference>
<dbReference type="GO" id="GO:0005524">
    <property type="term" value="F:ATP binding"/>
    <property type="evidence" value="ECO:0007669"/>
    <property type="project" value="UniProtKB-KW"/>
</dbReference>
<dbReference type="PROSITE" id="PS00699">
    <property type="entry name" value="NITROGENASE_1_1"/>
    <property type="match status" value="1"/>
</dbReference>
<reference evidence="18" key="1">
    <citation type="submission" date="2016-11" db="EMBL/GenBank/DDBJ databases">
        <authorList>
            <person name="Varghese N."/>
            <person name="Submissions S."/>
        </authorList>
    </citation>
    <scope>NUCLEOTIDE SEQUENCE [LARGE SCALE GENOMIC DNA]</scope>
    <source>
        <strain evidence="18">DSM 10349</strain>
    </source>
</reference>
<dbReference type="InterPro" id="IPR000510">
    <property type="entry name" value="Nase/OxRdtase_comp1"/>
</dbReference>
<keyword evidence="11 15" id="KW-0411">Iron-sulfur</keyword>
<dbReference type="InterPro" id="IPR000318">
    <property type="entry name" value="Nase_comp1_CS"/>
</dbReference>